<sequence length="459" mass="50622">MPRTELPPLFYVPPPDEEDEDETVKMPARRQIVRRRSSHLERWIEDQHRLSTTSEEAEPYVSLDEDAPGVGTPCHPYLAYPNLTTRYCNEDSYKQTLESFVVVTDEDIKHADAALESEHEAQEEEEQSRAGTPFHPPPIDISTAPKSRKYSGLLHAPSHLRNLNLSLHSRRLSSSTAISSISGSPPSSSGPSQCQSQPGRPSTSSNDFTPAHKRGHSWGSILLPGGRSSLDLARRSWKLRSATSLSVHPIDEDDIAPPRPSFSSADSCTRSNNTWSTDAPVTPQDFSGASIRTVPTYFSRYSSPPVSEFSGPTSSVGQYGRSHAEKSRRLSHKASTIRVPFASKPSPVDDATLMAPTTLPRTMRFGSNVPDLIATRKSRRKKLCITGLQPGEVQRFEAVKKWCQSFGELSAITRMPNGDIYVHFRRADVADTVCRLNAGVRIEGAGSVSLSWFTGKKPS</sequence>
<dbReference type="EMBL" id="ML213503">
    <property type="protein sequence ID" value="TFK56699.1"/>
    <property type="molecule type" value="Genomic_DNA"/>
</dbReference>
<feature type="region of interest" description="Disordered" evidence="1">
    <location>
        <begin position="1"/>
        <end position="25"/>
    </location>
</feature>
<feature type="region of interest" description="Disordered" evidence="1">
    <location>
        <begin position="250"/>
        <end position="281"/>
    </location>
</feature>
<dbReference type="STRING" id="5364.A0A5C3NFM7"/>
<accession>A0A5C3NFM7</accession>
<feature type="region of interest" description="Disordered" evidence="1">
    <location>
        <begin position="115"/>
        <end position="145"/>
    </location>
</feature>
<evidence type="ECO:0000256" key="1">
    <source>
        <dbReference type="SAM" id="MobiDB-lite"/>
    </source>
</evidence>
<feature type="compositionally biased region" description="Low complexity" evidence="1">
    <location>
        <begin position="176"/>
        <end position="202"/>
    </location>
</feature>
<evidence type="ECO:0000313" key="3">
    <source>
        <dbReference type="Proteomes" id="UP000305948"/>
    </source>
</evidence>
<evidence type="ECO:0000313" key="2">
    <source>
        <dbReference type="EMBL" id="TFK56699.1"/>
    </source>
</evidence>
<dbReference type="OrthoDB" id="3071736at2759"/>
<reference evidence="2 3" key="1">
    <citation type="journal article" date="2019" name="Nat. Ecol. Evol.">
        <title>Megaphylogeny resolves global patterns of mushroom evolution.</title>
        <authorList>
            <person name="Varga T."/>
            <person name="Krizsan K."/>
            <person name="Foldi C."/>
            <person name="Dima B."/>
            <person name="Sanchez-Garcia M."/>
            <person name="Sanchez-Ramirez S."/>
            <person name="Szollosi G.J."/>
            <person name="Szarkandi J.G."/>
            <person name="Papp V."/>
            <person name="Albert L."/>
            <person name="Andreopoulos W."/>
            <person name="Angelini C."/>
            <person name="Antonin V."/>
            <person name="Barry K.W."/>
            <person name="Bougher N.L."/>
            <person name="Buchanan P."/>
            <person name="Buyck B."/>
            <person name="Bense V."/>
            <person name="Catcheside P."/>
            <person name="Chovatia M."/>
            <person name="Cooper J."/>
            <person name="Damon W."/>
            <person name="Desjardin D."/>
            <person name="Finy P."/>
            <person name="Geml J."/>
            <person name="Haridas S."/>
            <person name="Hughes K."/>
            <person name="Justo A."/>
            <person name="Karasinski D."/>
            <person name="Kautmanova I."/>
            <person name="Kiss B."/>
            <person name="Kocsube S."/>
            <person name="Kotiranta H."/>
            <person name="LaButti K.M."/>
            <person name="Lechner B.E."/>
            <person name="Liimatainen K."/>
            <person name="Lipzen A."/>
            <person name="Lukacs Z."/>
            <person name="Mihaltcheva S."/>
            <person name="Morgado L.N."/>
            <person name="Niskanen T."/>
            <person name="Noordeloos M.E."/>
            <person name="Ohm R.A."/>
            <person name="Ortiz-Santana B."/>
            <person name="Ovrebo C."/>
            <person name="Racz N."/>
            <person name="Riley R."/>
            <person name="Savchenko A."/>
            <person name="Shiryaev A."/>
            <person name="Soop K."/>
            <person name="Spirin V."/>
            <person name="Szebenyi C."/>
            <person name="Tomsovsky M."/>
            <person name="Tulloss R.E."/>
            <person name="Uehling J."/>
            <person name="Grigoriev I.V."/>
            <person name="Vagvolgyi C."/>
            <person name="Papp T."/>
            <person name="Martin F.M."/>
            <person name="Miettinen O."/>
            <person name="Hibbett D.S."/>
            <person name="Nagy L.G."/>
        </authorList>
    </citation>
    <scope>NUCLEOTIDE SEQUENCE [LARGE SCALE GENOMIC DNA]</scope>
    <source>
        <strain evidence="2 3">OMC1185</strain>
    </source>
</reference>
<feature type="compositionally biased region" description="Polar residues" evidence="1">
    <location>
        <begin position="261"/>
        <end position="281"/>
    </location>
</feature>
<gene>
    <name evidence="2" type="ORF">OE88DRAFT_1640577</name>
</gene>
<name>A0A5C3NFM7_9AGAM</name>
<evidence type="ECO:0008006" key="4">
    <source>
        <dbReference type="Google" id="ProtNLM"/>
    </source>
</evidence>
<protein>
    <recommendedName>
        <fullName evidence="4">RRM domain-containing protein</fullName>
    </recommendedName>
</protein>
<keyword evidence="3" id="KW-1185">Reference proteome</keyword>
<dbReference type="Proteomes" id="UP000305948">
    <property type="component" value="Unassembled WGS sequence"/>
</dbReference>
<dbReference type="AlphaFoldDB" id="A0A5C3NFM7"/>
<feature type="region of interest" description="Disordered" evidence="1">
    <location>
        <begin position="309"/>
        <end position="331"/>
    </location>
</feature>
<proteinExistence type="predicted"/>
<feature type="region of interest" description="Disordered" evidence="1">
    <location>
        <begin position="176"/>
        <end position="220"/>
    </location>
</feature>
<organism evidence="2 3">
    <name type="scientific">Heliocybe sulcata</name>
    <dbReference type="NCBI Taxonomy" id="5364"/>
    <lineage>
        <taxon>Eukaryota</taxon>
        <taxon>Fungi</taxon>
        <taxon>Dikarya</taxon>
        <taxon>Basidiomycota</taxon>
        <taxon>Agaricomycotina</taxon>
        <taxon>Agaricomycetes</taxon>
        <taxon>Gloeophyllales</taxon>
        <taxon>Gloeophyllaceae</taxon>
        <taxon>Heliocybe</taxon>
    </lineage>
</organism>